<dbReference type="EMBL" id="BMAU01021176">
    <property type="protein sequence ID" value="GFX93876.1"/>
    <property type="molecule type" value="Genomic_DNA"/>
</dbReference>
<keyword evidence="2" id="KW-1185">Reference proteome</keyword>
<dbReference type="AlphaFoldDB" id="A0A8X6RLR5"/>
<gene>
    <name evidence="1" type="primary">AVEN_1213_1</name>
    <name evidence="1" type="ORF">TNCV_3412391</name>
</gene>
<proteinExistence type="predicted"/>
<name>A0A8X6RLR5_TRICX</name>
<dbReference type="Proteomes" id="UP000887159">
    <property type="component" value="Unassembled WGS sequence"/>
</dbReference>
<sequence length="111" mass="11998">MRERERRGSGAFLCSCTGLAGYGIPQPLNRAFCSMASTFARSYTVVFFPMGPSQGTGASRYVVTTQMDLVARLYATCTSVDPAALRLVMTAIPRCAQACLDMHGGHFDHLP</sequence>
<evidence type="ECO:0000313" key="2">
    <source>
        <dbReference type="Proteomes" id="UP000887159"/>
    </source>
</evidence>
<organism evidence="1 2">
    <name type="scientific">Trichonephila clavipes</name>
    <name type="common">Golden silk orbweaver</name>
    <name type="synonym">Nephila clavipes</name>
    <dbReference type="NCBI Taxonomy" id="2585209"/>
    <lineage>
        <taxon>Eukaryota</taxon>
        <taxon>Metazoa</taxon>
        <taxon>Ecdysozoa</taxon>
        <taxon>Arthropoda</taxon>
        <taxon>Chelicerata</taxon>
        <taxon>Arachnida</taxon>
        <taxon>Araneae</taxon>
        <taxon>Araneomorphae</taxon>
        <taxon>Entelegynae</taxon>
        <taxon>Araneoidea</taxon>
        <taxon>Nephilidae</taxon>
        <taxon>Trichonephila</taxon>
    </lineage>
</organism>
<protein>
    <submittedName>
        <fullName evidence="1">Uncharacterized protein</fullName>
    </submittedName>
</protein>
<accession>A0A8X6RLR5</accession>
<reference evidence="1" key="1">
    <citation type="submission" date="2020-08" db="EMBL/GenBank/DDBJ databases">
        <title>Multicomponent nature underlies the extraordinary mechanical properties of spider dragline silk.</title>
        <authorList>
            <person name="Kono N."/>
            <person name="Nakamura H."/>
            <person name="Mori M."/>
            <person name="Yoshida Y."/>
            <person name="Ohtoshi R."/>
            <person name="Malay A.D."/>
            <person name="Moran D.A.P."/>
            <person name="Tomita M."/>
            <person name="Numata K."/>
            <person name="Arakawa K."/>
        </authorList>
    </citation>
    <scope>NUCLEOTIDE SEQUENCE</scope>
</reference>
<evidence type="ECO:0000313" key="1">
    <source>
        <dbReference type="EMBL" id="GFX93876.1"/>
    </source>
</evidence>
<comment type="caution">
    <text evidence="1">The sequence shown here is derived from an EMBL/GenBank/DDBJ whole genome shotgun (WGS) entry which is preliminary data.</text>
</comment>